<dbReference type="PANTHER" id="PTHR11802:SF201">
    <property type="entry name" value="CARBOXYPEPTIDASE"/>
    <property type="match status" value="1"/>
</dbReference>
<evidence type="ECO:0000256" key="5">
    <source>
        <dbReference type="RuleBase" id="RU361156"/>
    </source>
</evidence>
<dbReference type="FunFam" id="3.40.50.1820:FF:000335">
    <property type="entry name" value="Carboxypeptidase"/>
    <property type="match status" value="1"/>
</dbReference>
<evidence type="ECO:0000256" key="1">
    <source>
        <dbReference type="ARBA" id="ARBA00009431"/>
    </source>
</evidence>
<sequence>MVKTVEVALFLCFVQMQVSLGPISAQPTADEVKSLPGLSGPLSSKQYSGYLQASGTIRLHYWFVESQGKPAEDPVLLWLNGGPSCSSISGYLTELGPYWVNSDGKTLSANDFSWNKVANIIFLESPAGVGYSFADSPDYTTNDDKTAENNYLALLDFFKKFPNMAKNDFYITGESYAGIYVPTLAVKVMEGKDEINLKGFAVGNGVLDVALLTETGLQYSYYHGIIGERLWEKLQSSCCKNGACHYLHSKNPECIEAQNEAKYLLQHIGINPYDVTGDCEGSYSQDRNSFSMLSFLGVDSWANPSRSSPGLHSSFLPCVDTTRANSYMNLPQVRAALHIPSSVAQNWTTCNPPLAANYSKQYNSMRSQFKALLPRYRALVYNGDADNICNFLSDQKFVASLNQTELGERRPWVYQGQVAGFVKEYKQVTFMTVKNSGHLVPEITPGPALQMITNFLKAKPQ</sequence>
<comment type="similarity">
    <text evidence="1 5">Belongs to the peptidase S10 family.</text>
</comment>
<evidence type="ECO:0000313" key="6">
    <source>
        <dbReference type="Proteomes" id="UP000694845"/>
    </source>
</evidence>
<dbReference type="AlphaFoldDB" id="A0A8B7ZRP4"/>
<dbReference type="Gene3D" id="3.40.50.1820">
    <property type="entry name" value="alpha/beta hydrolase"/>
    <property type="match status" value="1"/>
</dbReference>
<protein>
    <recommendedName>
        <fullName evidence="5">Carboxypeptidase</fullName>
        <ecNumber evidence="5">3.4.16.-</ecNumber>
    </recommendedName>
</protein>
<dbReference type="GO" id="GO:0004185">
    <property type="term" value="F:serine-type carboxypeptidase activity"/>
    <property type="evidence" value="ECO:0007669"/>
    <property type="project" value="UniProtKB-UniRule"/>
</dbReference>
<dbReference type="EC" id="3.4.16.-" evidence="5"/>
<dbReference type="PRINTS" id="PR00724">
    <property type="entry name" value="CRBOXYPTASEC"/>
</dbReference>
<keyword evidence="4 5" id="KW-0378">Hydrolase</keyword>
<evidence type="ECO:0000313" key="7">
    <source>
        <dbReference type="RefSeq" id="XP_022107550.1"/>
    </source>
</evidence>
<keyword evidence="5" id="KW-0732">Signal</keyword>
<dbReference type="InterPro" id="IPR001563">
    <property type="entry name" value="Peptidase_S10"/>
</dbReference>
<reference evidence="7" key="1">
    <citation type="submission" date="2025-08" db="UniProtKB">
        <authorList>
            <consortium name="RefSeq"/>
        </authorList>
    </citation>
    <scope>IDENTIFICATION</scope>
</reference>
<accession>A0A8B7ZRP4</accession>
<dbReference type="KEGG" id="aplc:110988406"/>
<dbReference type="GeneID" id="110988406"/>
<keyword evidence="3 5" id="KW-0645">Protease</keyword>
<evidence type="ECO:0000256" key="2">
    <source>
        <dbReference type="ARBA" id="ARBA00022645"/>
    </source>
</evidence>
<dbReference type="GO" id="GO:0031647">
    <property type="term" value="P:regulation of protein stability"/>
    <property type="evidence" value="ECO:0007669"/>
    <property type="project" value="UniProtKB-ARBA"/>
</dbReference>
<evidence type="ECO:0000256" key="4">
    <source>
        <dbReference type="ARBA" id="ARBA00022801"/>
    </source>
</evidence>
<dbReference type="GO" id="GO:0006508">
    <property type="term" value="P:proteolysis"/>
    <property type="evidence" value="ECO:0007669"/>
    <property type="project" value="UniProtKB-KW"/>
</dbReference>
<proteinExistence type="inferred from homology"/>
<gene>
    <name evidence="7" type="primary">LOC110988406</name>
</gene>
<organism evidence="6 7">
    <name type="scientific">Acanthaster planci</name>
    <name type="common">Crown-of-thorns starfish</name>
    <dbReference type="NCBI Taxonomy" id="133434"/>
    <lineage>
        <taxon>Eukaryota</taxon>
        <taxon>Metazoa</taxon>
        <taxon>Echinodermata</taxon>
        <taxon>Eleutherozoa</taxon>
        <taxon>Asterozoa</taxon>
        <taxon>Asteroidea</taxon>
        <taxon>Valvatacea</taxon>
        <taxon>Valvatida</taxon>
        <taxon>Acanthasteridae</taxon>
        <taxon>Acanthaster</taxon>
    </lineage>
</organism>
<dbReference type="Proteomes" id="UP000694845">
    <property type="component" value="Unplaced"/>
</dbReference>
<feature type="chain" id="PRO_5034564634" description="Carboxypeptidase" evidence="5">
    <location>
        <begin position="26"/>
        <end position="461"/>
    </location>
</feature>
<dbReference type="GO" id="GO:1904715">
    <property type="term" value="P:negative regulation of chaperone-mediated autophagy"/>
    <property type="evidence" value="ECO:0007669"/>
    <property type="project" value="UniProtKB-ARBA"/>
</dbReference>
<dbReference type="PROSITE" id="PS00131">
    <property type="entry name" value="CARBOXYPEPT_SER_SER"/>
    <property type="match status" value="1"/>
</dbReference>
<feature type="signal peptide" evidence="5">
    <location>
        <begin position="1"/>
        <end position="25"/>
    </location>
</feature>
<dbReference type="Pfam" id="PF00450">
    <property type="entry name" value="Peptidase_S10"/>
    <property type="match status" value="1"/>
</dbReference>
<evidence type="ECO:0000256" key="3">
    <source>
        <dbReference type="ARBA" id="ARBA00022670"/>
    </source>
</evidence>
<dbReference type="InterPro" id="IPR018202">
    <property type="entry name" value="Ser_caboxypep_ser_AS"/>
</dbReference>
<dbReference type="SUPFAM" id="SSF53474">
    <property type="entry name" value="alpha/beta-Hydrolases"/>
    <property type="match status" value="1"/>
</dbReference>
<keyword evidence="6" id="KW-1185">Reference proteome</keyword>
<dbReference type="RefSeq" id="XP_022107550.1">
    <property type="nucleotide sequence ID" value="XM_022251858.1"/>
</dbReference>
<name>A0A8B7ZRP4_ACAPL</name>
<dbReference type="OrthoDB" id="443318at2759"/>
<dbReference type="OMA" id="GDWMKPF"/>
<keyword evidence="2 5" id="KW-0121">Carboxypeptidase</keyword>
<dbReference type="InterPro" id="IPR029058">
    <property type="entry name" value="AB_hydrolase_fold"/>
</dbReference>
<dbReference type="PANTHER" id="PTHR11802">
    <property type="entry name" value="SERINE PROTEASE FAMILY S10 SERINE CARBOXYPEPTIDASE"/>
    <property type="match status" value="1"/>
</dbReference>